<evidence type="ECO:0000313" key="6">
    <source>
        <dbReference type="Proteomes" id="UP000289152"/>
    </source>
</evidence>
<keyword evidence="3" id="KW-0539">Nucleus</keyword>
<evidence type="ECO:0000256" key="2">
    <source>
        <dbReference type="ARBA" id="ARBA00010878"/>
    </source>
</evidence>
<dbReference type="InterPro" id="IPR010414">
    <property type="entry name" value="FRG1"/>
</dbReference>
<organism evidence="5 6">
    <name type="scientific">Tremella mesenterica</name>
    <name type="common">Jelly fungus</name>
    <dbReference type="NCBI Taxonomy" id="5217"/>
    <lineage>
        <taxon>Eukaryota</taxon>
        <taxon>Fungi</taxon>
        <taxon>Dikarya</taxon>
        <taxon>Basidiomycota</taxon>
        <taxon>Agaricomycotina</taxon>
        <taxon>Tremellomycetes</taxon>
        <taxon>Tremellales</taxon>
        <taxon>Tremellaceae</taxon>
        <taxon>Tremella</taxon>
    </lineage>
</organism>
<dbReference type="VEuPathDB" id="FungiDB:TREMEDRAFT_71166"/>
<dbReference type="CDD" id="cd23339">
    <property type="entry name" value="beta-trefoil_FSCN_fungal_FRG1-like"/>
    <property type="match status" value="1"/>
</dbReference>
<dbReference type="InterPro" id="IPR008999">
    <property type="entry name" value="Actin-crosslinking"/>
</dbReference>
<dbReference type="GO" id="GO:0005730">
    <property type="term" value="C:nucleolus"/>
    <property type="evidence" value="ECO:0007669"/>
    <property type="project" value="UniProtKB-SubCell"/>
</dbReference>
<feature type="compositionally biased region" description="Basic and acidic residues" evidence="4">
    <location>
        <begin position="262"/>
        <end position="277"/>
    </location>
</feature>
<dbReference type="GO" id="GO:0051015">
    <property type="term" value="F:actin filament binding"/>
    <property type="evidence" value="ECO:0007669"/>
    <property type="project" value="TreeGrafter"/>
</dbReference>
<dbReference type="InParanoid" id="A0A4V1M3E7"/>
<proteinExistence type="inferred from homology"/>
<dbReference type="FunCoup" id="A0A4V1M3E7">
    <property type="interactions" value="391"/>
</dbReference>
<feature type="region of interest" description="Disordered" evidence="4">
    <location>
        <begin position="224"/>
        <end position="277"/>
    </location>
</feature>
<dbReference type="EMBL" id="SDIL01000092">
    <property type="protein sequence ID" value="RXK36610.1"/>
    <property type="molecule type" value="Genomic_DNA"/>
</dbReference>
<dbReference type="PANTHER" id="PTHR12928">
    <property type="entry name" value="FRG1 PROTEIN"/>
    <property type="match status" value="1"/>
</dbReference>
<evidence type="ECO:0000313" key="5">
    <source>
        <dbReference type="EMBL" id="RXK36610.1"/>
    </source>
</evidence>
<reference evidence="5 6" key="1">
    <citation type="submission" date="2016-06" db="EMBL/GenBank/DDBJ databases">
        <title>Evolution of pathogenesis and genome organization in the Tremellales.</title>
        <authorList>
            <person name="Cuomo C."/>
            <person name="Litvintseva A."/>
            <person name="Heitman J."/>
            <person name="Chen Y."/>
            <person name="Sun S."/>
            <person name="Springer D."/>
            <person name="Dromer F."/>
            <person name="Young S."/>
            <person name="Zeng Q."/>
            <person name="Chapman S."/>
            <person name="Gujja S."/>
            <person name="Saif S."/>
            <person name="Birren B."/>
        </authorList>
    </citation>
    <scope>NUCLEOTIDE SEQUENCE [LARGE SCALE GENOMIC DNA]</scope>
    <source>
        <strain evidence="5 6">ATCC 28783</strain>
    </source>
</reference>
<dbReference type="Pfam" id="PF06229">
    <property type="entry name" value="FRG1"/>
    <property type="match status" value="1"/>
</dbReference>
<sequence>MPAIVSTKLKFKGEKVKKKKRTHHERDEGDELAALAAGDPRGWVFPEDIMEISGPSFILLPSDPLTCLAWDPQRQKVYAAPIDLPDAPEGAADLTSAEILAAVEPTDVNHVWVISRLSGSEGVISLRSSTGTFLTATPSGTLTANTPSRGPLEAFIPSLNSTHTFPSLSLQTHNEKYISVSSASGLGKKPELRGDADTPEDAQLHIKCQREFVLKAKVAAAEAKGEGRSSKRLLSTGPAPGSVEDEMRKNRDYQAWGGGRHVVSDRDRKDLKKAREEGRLAEAMLDRRAAMKSDRYAK</sequence>
<evidence type="ECO:0000256" key="4">
    <source>
        <dbReference type="SAM" id="MobiDB-lite"/>
    </source>
</evidence>
<dbReference type="PANTHER" id="PTHR12928:SF0">
    <property type="entry name" value="FSHD REGION GENE 1"/>
    <property type="match status" value="1"/>
</dbReference>
<comment type="subcellular location">
    <subcellularLocation>
        <location evidence="1">Nucleus</location>
        <location evidence="1">Nucleolus</location>
    </subcellularLocation>
</comment>
<dbReference type="STRING" id="5217.A0A4V1M3E7"/>
<gene>
    <name evidence="5" type="ORF">M231_06151</name>
</gene>
<comment type="caution">
    <text evidence="5">The sequence shown here is derived from an EMBL/GenBank/DDBJ whole genome shotgun (WGS) entry which is preliminary data.</text>
</comment>
<evidence type="ECO:0000256" key="1">
    <source>
        <dbReference type="ARBA" id="ARBA00004604"/>
    </source>
</evidence>
<dbReference type="OrthoDB" id="5539371at2759"/>
<keyword evidence="6" id="KW-1185">Reference proteome</keyword>
<dbReference type="SUPFAM" id="SSF50405">
    <property type="entry name" value="Actin-crosslinking proteins"/>
    <property type="match status" value="1"/>
</dbReference>
<protein>
    <submittedName>
        <fullName evidence="5">Protein FRG1</fullName>
    </submittedName>
</protein>
<dbReference type="AlphaFoldDB" id="A0A4V1M3E7"/>
<accession>A0A4V1M3E7</accession>
<name>A0A4V1M3E7_TREME</name>
<dbReference type="Gene3D" id="2.80.10.50">
    <property type="match status" value="1"/>
</dbReference>
<dbReference type="Proteomes" id="UP000289152">
    <property type="component" value="Unassembled WGS sequence"/>
</dbReference>
<evidence type="ECO:0000256" key="3">
    <source>
        <dbReference type="ARBA" id="ARBA00023242"/>
    </source>
</evidence>
<comment type="similarity">
    <text evidence="2">Belongs to the FRG1 family.</text>
</comment>
<dbReference type="GO" id="GO:0071013">
    <property type="term" value="C:catalytic step 2 spliceosome"/>
    <property type="evidence" value="ECO:0007669"/>
    <property type="project" value="TreeGrafter"/>
</dbReference>